<keyword evidence="1" id="KW-0732">Signal</keyword>
<reference evidence="3" key="1">
    <citation type="journal article" date="2019" name="Int. J. Syst. Evol. Microbiol.">
        <title>The Global Catalogue of Microorganisms (GCM) 10K type strain sequencing project: providing services to taxonomists for standard genome sequencing and annotation.</title>
        <authorList>
            <consortium name="The Broad Institute Genomics Platform"/>
            <consortium name="The Broad Institute Genome Sequencing Center for Infectious Disease"/>
            <person name="Wu L."/>
            <person name="Ma J."/>
        </authorList>
    </citation>
    <scope>NUCLEOTIDE SEQUENCE [LARGE SCALE GENOMIC DNA]</scope>
    <source>
        <strain evidence="3">NBRC 110140</strain>
    </source>
</reference>
<gene>
    <name evidence="2" type="ORF">GCM10007939_18560</name>
</gene>
<dbReference type="Proteomes" id="UP001156694">
    <property type="component" value="Unassembled WGS sequence"/>
</dbReference>
<protein>
    <recommendedName>
        <fullName evidence="4">Lipoprotein SmpA/OmlA domain-containing protein</fullName>
    </recommendedName>
</protein>
<comment type="caution">
    <text evidence="2">The sequence shown here is derived from an EMBL/GenBank/DDBJ whole genome shotgun (WGS) entry which is preliminary data.</text>
</comment>
<evidence type="ECO:0008006" key="4">
    <source>
        <dbReference type="Google" id="ProtNLM"/>
    </source>
</evidence>
<dbReference type="RefSeq" id="WP_284378181.1">
    <property type="nucleotide sequence ID" value="NZ_BSNN01000004.1"/>
</dbReference>
<keyword evidence="3" id="KW-1185">Reference proteome</keyword>
<feature type="signal peptide" evidence="1">
    <location>
        <begin position="1"/>
        <end position="17"/>
    </location>
</feature>
<proteinExistence type="predicted"/>
<evidence type="ECO:0000313" key="3">
    <source>
        <dbReference type="Proteomes" id="UP001156694"/>
    </source>
</evidence>
<evidence type="ECO:0000313" key="2">
    <source>
        <dbReference type="EMBL" id="GLQ35573.1"/>
    </source>
</evidence>
<accession>A0ABQ5VVV2</accession>
<name>A0ABQ5VVV2_9RHOB</name>
<feature type="chain" id="PRO_5046889554" description="Lipoprotein SmpA/OmlA domain-containing protein" evidence="1">
    <location>
        <begin position="18"/>
        <end position="107"/>
    </location>
</feature>
<organism evidence="2 3">
    <name type="scientific">Amylibacter marinus</name>
    <dbReference type="NCBI Taxonomy" id="1475483"/>
    <lineage>
        <taxon>Bacteria</taxon>
        <taxon>Pseudomonadati</taxon>
        <taxon>Pseudomonadota</taxon>
        <taxon>Alphaproteobacteria</taxon>
        <taxon>Rhodobacterales</taxon>
        <taxon>Paracoccaceae</taxon>
        <taxon>Amylibacter</taxon>
    </lineage>
</organism>
<dbReference type="EMBL" id="BSNN01000004">
    <property type="protein sequence ID" value="GLQ35573.1"/>
    <property type="molecule type" value="Genomic_DNA"/>
</dbReference>
<sequence length="107" mass="11964">MYKILAFISAGFCVACAQLPDSVILVEEPELLQPETDIASVLGAGATRAEVQAYLGQPLDISKISDDKFHIYKADEIRIYADANSRHHEYHISYLAGQLVSWWHIES</sequence>
<evidence type="ECO:0000256" key="1">
    <source>
        <dbReference type="SAM" id="SignalP"/>
    </source>
</evidence>